<comment type="function">
    <text evidence="14 15">May play the central regulatory role in sporulation. It may be an element of the effector pathway responsible for the activation of sporulation genes in response to nutritional stress. Spo0A may act in concert with spo0H (a sigma factor) to control the expression of some genes that are critical to the sporulation process.</text>
</comment>
<keyword evidence="8 15" id="KW-0749">Sporulation</keyword>
<evidence type="ECO:0000256" key="12">
    <source>
        <dbReference type="ARBA" id="ARBA00023159"/>
    </source>
</evidence>
<evidence type="ECO:0000313" key="19">
    <source>
        <dbReference type="EMBL" id="AZR73512.1"/>
    </source>
</evidence>
<comment type="cofactor">
    <cofactor evidence="15 16">
        <name>Ca(2+)</name>
        <dbReference type="ChEBI" id="CHEBI:29108"/>
    </cofactor>
    <text evidence="15 16">Binds 1 Ca(2+) ion per subunit.</text>
</comment>
<name>A0A3Q9HQT4_9FIRM</name>
<evidence type="ECO:0000256" key="4">
    <source>
        <dbReference type="ARBA" id="ARBA00022491"/>
    </source>
</evidence>
<evidence type="ECO:0000259" key="18">
    <source>
        <dbReference type="PROSITE" id="PS50110"/>
    </source>
</evidence>
<evidence type="ECO:0000256" key="8">
    <source>
        <dbReference type="ARBA" id="ARBA00022969"/>
    </source>
</evidence>
<protein>
    <recommendedName>
        <fullName evidence="2 15">Stage 0 sporulation protein A homolog</fullName>
    </recommendedName>
</protein>
<dbReference type="InterPro" id="IPR012052">
    <property type="entry name" value="Spore_0_A"/>
</dbReference>
<keyword evidence="9 15" id="KW-0902">Two-component regulatory system</keyword>
<evidence type="ECO:0000256" key="15">
    <source>
        <dbReference type="PIRNR" id="PIRNR002937"/>
    </source>
</evidence>
<proteinExistence type="predicted"/>
<keyword evidence="4 15" id="KW-0678">Repressor</keyword>
<keyword evidence="11 15" id="KW-0238">DNA-binding</keyword>
<evidence type="ECO:0000256" key="6">
    <source>
        <dbReference type="ARBA" id="ARBA00022723"/>
    </source>
</evidence>
<dbReference type="GO" id="GO:0042173">
    <property type="term" value="P:regulation of sporulation resulting in formation of a cellular spore"/>
    <property type="evidence" value="ECO:0007669"/>
    <property type="project" value="InterPro"/>
</dbReference>
<dbReference type="GO" id="GO:0005737">
    <property type="term" value="C:cytoplasm"/>
    <property type="evidence" value="ECO:0007669"/>
    <property type="project" value="UniProtKB-SubCell"/>
</dbReference>
<dbReference type="GO" id="GO:0003700">
    <property type="term" value="F:DNA-binding transcription factor activity"/>
    <property type="evidence" value="ECO:0007669"/>
    <property type="project" value="InterPro"/>
</dbReference>
<dbReference type="Gene3D" id="3.40.50.2300">
    <property type="match status" value="1"/>
</dbReference>
<dbReference type="InterPro" id="IPR052048">
    <property type="entry name" value="ST_Response_Regulator"/>
</dbReference>
<dbReference type="Proteomes" id="UP000267250">
    <property type="component" value="Chromosome"/>
</dbReference>
<evidence type="ECO:0000256" key="7">
    <source>
        <dbReference type="ARBA" id="ARBA00022837"/>
    </source>
</evidence>
<dbReference type="Pfam" id="PF08769">
    <property type="entry name" value="Spo0A_C"/>
    <property type="match status" value="1"/>
</dbReference>
<dbReference type="InterPro" id="IPR036388">
    <property type="entry name" value="WH-like_DNA-bd_sf"/>
</dbReference>
<evidence type="ECO:0000256" key="10">
    <source>
        <dbReference type="ARBA" id="ARBA00023015"/>
    </source>
</evidence>
<gene>
    <name evidence="19" type="ORF">BBF96_09010</name>
</gene>
<dbReference type="CDD" id="cd17561">
    <property type="entry name" value="REC_Spo0A"/>
    <property type="match status" value="1"/>
</dbReference>
<keyword evidence="7 15" id="KW-0106">Calcium</keyword>
<keyword evidence="20" id="KW-1185">Reference proteome</keyword>
<feature type="binding site" evidence="16">
    <location>
        <position position="21"/>
    </location>
    <ligand>
        <name>Ca(2+)</name>
        <dbReference type="ChEBI" id="CHEBI:29108"/>
    </ligand>
</feature>
<keyword evidence="10 15" id="KW-0805">Transcription regulation</keyword>
<dbReference type="SUPFAM" id="SSF46894">
    <property type="entry name" value="C-terminal effector domain of the bipartite response regulators"/>
    <property type="match status" value="1"/>
</dbReference>
<evidence type="ECO:0000256" key="11">
    <source>
        <dbReference type="ARBA" id="ARBA00023125"/>
    </source>
</evidence>
<dbReference type="OrthoDB" id="9793299at2"/>
<dbReference type="GO" id="GO:0051606">
    <property type="term" value="P:detection of stimulus"/>
    <property type="evidence" value="ECO:0007669"/>
    <property type="project" value="UniProtKB-UniRule"/>
</dbReference>
<evidence type="ECO:0000256" key="14">
    <source>
        <dbReference type="ARBA" id="ARBA00024867"/>
    </source>
</evidence>
<evidence type="ECO:0000313" key="20">
    <source>
        <dbReference type="Proteomes" id="UP000267250"/>
    </source>
</evidence>
<evidence type="ECO:0000256" key="13">
    <source>
        <dbReference type="ARBA" id="ARBA00023163"/>
    </source>
</evidence>
<organism evidence="19 20">
    <name type="scientific">Anoxybacter fermentans</name>
    <dbReference type="NCBI Taxonomy" id="1323375"/>
    <lineage>
        <taxon>Bacteria</taxon>
        <taxon>Bacillati</taxon>
        <taxon>Bacillota</taxon>
        <taxon>Clostridia</taxon>
        <taxon>Halanaerobiales</taxon>
        <taxon>Anoxybacter</taxon>
    </lineage>
</organism>
<evidence type="ECO:0000256" key="1">
    <source>
        <dbReference type="ARBA" id="ARBA00004496"/>
    </source>
</evidence>
<sequence length="269" mass="30520">MGINIKGGINLEKDITIVLVDDNKEFCELVREYLDQQENMQVVGVAYNGVEGLKLIEEHQPDVVILDIIMPHLDGIGVLEELNRKNMIQNQKIIMLTAFGHEEVTQRVVELGANYYIMKPFDLEKLVERIDQLMNPVKITTNFSGAAITLKKKDVSVRITEIMHQIGVPAHIKGYLYLREAIEMVIHEIELLGAITKELYPMVAKKFNTTPSRVERAIRHAIEVSWERGNMKAINNIFGHTVTTESGKPTNSQFIAKIADKLRLEMKAS</sequence>
<dbReference type="NCBIfam" id="TIGR02875">
    <property type="entry name" value="spore_0_A"/>
    <property type="match status" value="1"/>
</dbReference>
<dbReference type="InterPro" id="IPR014879">
    <property type="entry name" value="Spo0A_C"/>
</dbReference>
<dbReference type="AlphaFoldDB" id="A0A3Q9HQT4"/>
<dbReference type="PROSITE" id="PS50110">
    <property type="entry name" value="RESPONSE_REGULATORY"/>
    <property type="match status" value="1"/>
</dbReference>
<dbReference type="InterPro" id="IPR016032">
    <property type="entry name" value="Sig_transdc_resp-reg_C-effctor"/>
</dbReference>
<reference evidence="19 20" key="1">
    <citation type="submission" date="2016-07" db="EMBL/GenBank/DDBJ databases">
        <title>Genome and transcriptome analysis of iron-reducing fermentative bacteria Anoxybacter fermentans.</title>
        <authorList>
            <person name="Zeng X."/>
            <person name="Shao Z."/>
        </authorList>
    </citation>
    <scope>NUCLEOTIDE SEQUENCE [LARGE SCALE GENOMIC DNA]</scope>
    <source>
        <strain evidence="19 20">DY22613</strain>
    </source>
</reference>
<dbReference type="PIRSF" id="PIRSF002937">
    <property type="entry name" value="Res_reg_Spo0A"/>
    <property type="match status" value="1"/>
</dbReference>
<dbReference type="PANTHER" id="PTHR43228">
    <property type="entry name" value="TWO-COMPONENT RESPONSE REGULATOR"/>
    <property type="match status" value="1"/>
</dbReference>
<keyword evidence="3 15" id="KW-0963">Cytoplasm</keyword>
<dbReference type="GO" id="GO:0000160">
    <property type="term" value="P:phosphorelay signal transduction system"/>
    <property type="evidence" value="ECO:0007669"/>
    <property type="project" value="UniProtKB-UniRule"/>
</dbReference>
<keyword evidence="5 17" id="KW-0597">Phosphoprotein</keyword>
<evidence type="ECO:0000256" key="5">
    <source>
        <dbReference type="ARBA" id="ARBA00022553"/>
    </source>
</evidence>
<feature type="domain" description="Response regulatory" evidence="18">
    <location>
        <begin position="16"/>
        <end position="134"/>
    </location>
</feature>
<keyword evidence="12 15" id="KW-0010">Activator</keyword>
<feature type="binding site" evidence="16">
    <location>
        <position position="22"/>
    </location>
    <ligand>
        <name>Ca(2+)</name>
        <dbReference type="ChEBI" id="CHEBI:29108"/>
    </ligand>
</feature>
<dbReference type="GO" id="GO:0030435">
    <property type="term" value="P:sporulation resulting in formation of a cellular spore"/>
    <property type="evidence" value="ECO:0007669"/>
    <property type="project" value="UniProtKB-UniRule"/>
</dbReference>
<dbReference type="InterPro" id="IPR001789">
    <property type="entry name" value="Sig_transdc_resp-reg_receiver"/>
</dbReference>
<evidence type="ECO:0000256" key="3">
    <source>
        <dbReference type="ARBA" id="ARBA00022490"/>
    </source>
</evidence>
<evidence type="ECO:0000256" key="9">
    <source>
        <dbReference type="ARBA" id="ARBA00023012"/>
    </source>
</evidence>
<accession>A0A3Q9HQT4</accession>
<dbReference type="KEGG" id="aft:BBF96_09010"/>
<dbReference type="SMART" id="SM00448">
    <property type="entry name" value="REC"/>
    <property type="match status" value="1"/>
</dbReference>
<dbReference type="EMBL" id="CP016379">
    <property type="protein sequence ID" value="AZR73512.1"/>
    <property type="molecule type" value="Genomic_DNA"/>
</dbReference>
<comment type="subcellular location">
    <subcellularLocation>
        <location evidence="1 15">Cytoplasm</location>
    </subcellularLocation>
</comment>
<evidence type="ECO:0000256" key="16">
    <source>
        <dbReference type="PIRSR" id="PIRSR002937-1"/>
    </source>
</evidence>
<feature type="binding site" evidence="16">
    <location>
        <position position="67"/>
    </location>
    <ligand>
        <name>Ca(2+)</name>
        <dbReference type="ChEBI" id="CHEBI:29108"/>
    </ligand>
</feature>
<dbReference type="Pfam" id="PF00072">
    <property type="entry name" value="Response_reg"/>
    <property type="match status" value="1"/>
</dbReference>
<dbReference type="SUPFAM" id="SSF52172">
    <property type="entry name" value="CheY-like"/>
    <property type="match status" value="1"/>
</dbReference>
<evidence type="ECO:0000256" key="17">
    <source>
        <dbReference type="PROSITE-ProRule" id="PRU00169"/>
    </source>
</evidence>
<feature type="modified residue" description="4-aspartylphosphate" evidence="17">
    <location>
        <position position="67"/>
    </location>
</feature>
<keyword evidence="13 15" id="KW-0804">Transcription</keyword>
<dbReference type="PANTHER" id="PTHR43228:SF5">
    <property type="entry name" value="STAGE 0 SPORULATION PROTEIN A"/>
    <property type="match status" value="1"/>
</dbReference>
<dbReference type="GO" id="GO:0003677">
    <property type="term" value="F:DNA binding"/>
    <property type="evidence" value="ECO:0007669"/>
    <property type="project" value="UniProtKB-KW"/>
</dbReference>
<dbReference type="Gene3D" id="1.10.10.10">
    <property type="entry name" value="Winged helix-like DNA-binding domain superfamily/Winged helix DNA-binding domain"/>
    <property type="match status" value="1"/>
</dbReference>
<dbReference type="GO" id="GO:0005509">
    <property type="term" value="F:calcium ion binding"/>
    <property type="evidence" value="ECO:0007669"/>
    <property type="project" value="UniProtKB-UniRule"/>
</dbReference>
<dbReference type="InterPro" id="IPR011006">
    <property type="entry name" value="CheY-like_superfamily"/>
</dbReference>
<evidence type="ECO:0000256" key="2">
    <source>
        <dbReference type="ARBA" id="ARBA00018672"/>
    </source>
</evidence>
<keyword evidence="6 15" id="KW-0479">Metal-binding</keyword>